<organism evidence="2 3">
    <name type="scientific">Rhodococcus opacus</name>
    <name type="common">Nocardia opaca</name>
    <dbReference type="NCBI Taxonomy" id="37919"/>
    <lineage>
        <taxon>Bacteria</taxon>
        <taxon>Bacillati</taxon>
        <taxon>Actinomycetota</taxon>
        <taxon>Actinomycetes</taxon>
        <taxon>Mycobacteriales</taxon>
        <taxon>Nocardiaceae</taxon>
        <taxon>Rhodococcus</taxon>
    </lineage>
</organism>
<sequence>MSMFRRLVTCRESRRPSPGKRTSTSGDVWKTSVSAVTLPTSSMSGRSRSPPLARSRTRCLLGGGVLAGRDVPGRPGDLFGDLADLADRLTRSGADLPDRLADVLDQLLDDVGIFVDRCAHAAH</sequence>
<feature type="compositionally biased region" description="Polar residues" evidence="1">
    <location>
        <begin position="20"/>
        <end position="31"/>
    </location>
</feature>
<dbReference type="Proteomes" id="UP000239290">
    <property type="component" value="Unassembled WGS sequence"/>
</dbReference>
<feature type="region of interest" description="Disordered" evidence="1">
    <location>
        <begin position="1"/>
        <end position="31"/>
    </location>
</feature>
<evidence type="ECO:0000313" key="2">
    <source>
        <dbReference type="EMBL" id="PQP17292.1"/>
    </source>
</evidence>
<dbReference type="EMBL" id="PUIO01000058">
    <property type="protein sequence ID" value="PQP17292.1"/>
    <property type="molecule type" value="Genomic_DNA"/>
</dbReference>
<name>A0A2S8ISC0_RHOOP</name>
<evidence type="ECO:0000256" key="1">
    <source>
        <dbReference type="SAM" id="MobiDB-lite"/>
    </source>
</evidence>
<dbReference type="AlphaFoldDB" id="A0A2S8ISC0"/>
<evidence type="ECO:0000313" key="3">
    <source>
        <dbReference type="Proteomes" id="UP000239290"/>
    </source>
</evidence>
<protein>
    <submittedName>
        <fullName evidence="2">Uncharacterized protein</fullName>
    </submittedName>
</protein>
<proteinExistence type="predicted"/>
<gene>
    <name evidence="2" type="ORF">C5613_34845</name>
</gene>
<accession>A0A2S8ISC0</accession>
<reference evidence="3" key="1">
    <citation type="submission" date="2018-02" db="EMBL/GenBank/DDBJ databases">
        <title>Draft genome sequencing of Rhodococcus opacus KU647198.</title>
        <authorList>
            <person name="Zheng B.-X."/>
        </authorList>
    </citation>
    <scope>NUCLEOTIDE SEQUENCE [LARGE SCALE GENOMIC DNA]</scope>
    <source>
        <strain evidence="3">04-OD7</strain>
    </source>
</reference>
<comment type="caution">
    <text evidence="2">The sequence shown here is derived from an EMBL/GenBank/DDBJ whole genome shotgun (WGS) entry which is preliminary data.</text>
</comment>